<dbReference type="SUPFAM" id="SSF53067">
    <property type="entry name" value="Actin-like ATPase domain"/>
    <property type="match status" value="1"/>
</dbReference>
<evidence type="ECO:0000313" key="1">
    <source>
        <dbReference type="EMBL" id="SIT68726.1"/>
    </source>
</evidence>
<dbReference type="STRING" id="233100.SAMN05216526_0918"/>
<organism evidence="1 2">
    <name type="scientific">Ectothiorhodosinus mongolicus</name>
    <dbReference type="NCBI Taxonomy" id="233100"/>
    <lineage>
        <taxon>Bacteria</taxon>
        <taxon>Pseudomonadati</taxon>
        <taxon>Pseudomonadota</taxon>
        <taxon>Gammaproteobacteria</taxon>
        <taxon>Chromatiales</taxon>
        <taxon>Ectothiorhodospiraceae</taxon>
        <taxon>Ectothiorhodosinus</taxon>
    </lineage>
</organism>
<dbReference type="Gene3D" id="3.30.1490.300">
    <property type="match status" value="1"/>
</dbReference>
<dbReference type="RefSeq" id="WP_076755355.1">
    <property type="nucleotide sequence ID" value="NZ_CP023018.1"/>
</dbReference>
<proteinExistence type="predicted"/>
<reference evidence="1 2" key="1">
    <citation type="submission" date="2017-01" db="EMBL/GenBank/DDBJ databases">
        <authorList>
            <person name="Mah S.A."/>
            <person name="Swanson W.J."/>
            <person name="Moy G.W."/>
            <person name="Vacquier V.D."/>
        </authorList>
    </citation>
    <scope>NUCLEOTIDE SEQUENCE [LARGE SCALE GENOMIC DNA]</scope>
    <source>
        <strain evidence="1 2">M9</strain>
    </source>
</reference>
<evidence type="ECO:0000313" key="2">
    <source>
        <dbReference type="Proteomes" id="UP000223759"/>
    </source>
</evidence>
<dbReference type="InterPro" id="IPR005883">
    <property type="entry name" value="PilM"/>
</dbReference>
<accession>A0A1R3VUR1</accession>
<protein>
    <submittedName>
        <fullName evidence="1">Type IV pilus assembly protein PilM</fullName>
    </submittedName>
</protein>
<gene>
    <name evidence="1" type="ORF">SAMN05216526_0918</name>
</gene>
<dbReference type="Gene3D" id="3.30.420.40">
    <property type="match status" value="2"/>
</dbReference>
<dbReference type="InterPro" id="IPR043129">
    <property type="entry name" value="ATPase_NBD"/>
</dbReference>
<dbReference type="AlphaFoldDB" id="A0A1R3VUR1"/>
<dbReference type="EMBL" id="FTPK01000002">
    <property type="protein sequence ID" value="SIT68726.1"/>
    <property type="molecule type" value="Genomic_DNA"/>
</dbReference>
<dbReference type="Pfam" id="PF11104">
    <property type="entry name" value="PilM_2"/>
    <property type="match status" value="1"/>
</dbReference>
<name>A0A1R3VUR1_9GAMM</name>
<dbReference type="Proteomes" id="UP000223759">
    <property type="component" value="Unassembled WGS sequence"/>
</dbReference>
<keyword evidence="2" id="KW-1185">Reference proteome</keyword>
<sequence length="299" mass="33238">MRTLWKKKRTQVGIDLERNHLRLALIGKYPQGNELIDQCEWELDDNNSLLSGGNDALIAAFTEVRRYLGRSVRDGVLGLPAHDYACHDAAIPRGLPEAQLKRLIREEAAAYLPYPLDEAELRYHPSHQPSMGSSQQRYLFWAVRRDRLALIQAAARQAGLRLSCIEARAHGLYRACRPTGPASATLIACVEPTQLQLWEIGQGELRYQEVSLDLADASPLAWLGSISEAMNLLLRSARTTPICLTGRIASPELQEHLQKTLPSPCRLWRGPSHGLMAEKSKPIDPAYAAAIGLALREPS</sequence>